<dbReference type="EMBL" id="BMJC01000004">
    <property type="protein sequence ID" value="GGB08498.1"/>
    <property type="molecule type" value="Genomic_DNA"/>
</dbReference>
<keyword evidence="3" id="KW-1185">Reference proteome</keyword>
<dbReference type="SUPFAM" id="SSF53335">
    <property type="entry name" value="S-adenosyl-L-methionine-dependent methyltransferases"/>
    <property type="match status" value="1"/>
</dbReference>
<dbReference type="Pfam" id="PF05050">
    <property type="entry name" value="Methyltransf_21"/>
    <property type="match status" value="1"/>
</dbReference>
<dbReference type="InterPro" id="IPR029063">
    <property type="entry name" value="SAM-dependent_MTases_sf"/>
</dbReference>
<dbReference type="Gene3D" id="3.40.50.150">
    <property type="entry name" value="Vaccinia Virus protein VP39"/>
    <property type="match status" value="1"/>
</dbReference>
<dbReference type="InterPro" id="IPR052514">
    <property type="entry name" value="SAM-dependent_MTase"/>
</dbReference>
<name>A0A8J2UFK0_9BACT</name>
<dbReference type="PANTHER" id="PTHR34203:SF15">
    <property type="entry name" value="SLL1173 PROTEIN"/>
    <property type="match status" value="1"/>
</dbReference>
<dbReference type="AlphaFoldDB" id="A0A8J2UFK0"/>
<gene>
    <name evidence="2" type="ORF">GCM10011511_34960</name>
</gene>
<comment type="caution">
    <text evidence="2">The sequence shown here is derived from an EMBL/GenBank/DDBJ whole genome shotgun (WGS) entry which is preliminary data.</text>
</comment>
<dbReference type="InterPro" id="IPR006342">
    <property type="entry name" value="FkbM_mtfrase"/>
</dbReference>
<evidence type="ECO:0000313" key="2">
    <source>
        <dbReference type="EMBL" id="GGB08498.1"/>
    </source>
</evidence>
<dbReference type="NCBIfam" id="TIGR01444">
    <property type="entry name" value="fkbM_fam"/>
    <property type="match status" value="1"/>
</dbReference>
<evidence type="ECO:0000313" key="3">
    <source>
        <dbReference type="Proteomes" id="UP000607559"/>
    </source>
</evidence>
<reference evidence="2" key="2">
    <citation type="submission" date="2020-09" db="EMBL/GenBank/DDBJ databases">
        <authorList>
            <person name="Sun Q."/>
            <person name="Zhou Y."/>
        </authorList>
    </citation>
    <scope>NUCLEOTIDE SEQUENCE</scope>
    <source>
        <strain evidence="2">CGMCC 1.15448</strain>
    </source>
</reference>
<dbReference type="RefSeq" id="WP_188934040.1">
    <property type="nucleotide sequence ID" value="NZ_BMJC01000004.1"/>
</dbReference>
<dbReference type="Proteomes" id="UP000607559">
    <property type="component" value="Unassembled WGS sequence"/>
</dbReference>
<dbReference type="PANTHER" id="PTHR34203">
    <property type="entry name" value="METHYLTRANSFERASE, FKBM FAMILY PROTEIN"/>
    <property type="match status" value="1"/>
</dbReference>
<evidence type="ECO:0000259" key="1">
    <source>
        <dbReference type="Pfam" id="PF05050"/>
    </source>
</evidence>
<sequence>MLVRVLRKARLLPYVNLTGKLQLDGKMFAIPILRGMGADNLHMSEIWMIEVIRIVRSLHGGSFVDIGTNIGQSLIKLKTVDSTANYVGFEPNPDCVSYVEELIRKNRFPHAVVIPVGVSNKTEILKLNFYDESLTDSSASLNENFRPGKKITHQKAVQVVDYGVIADVIPPDTGIVKIDVEGFELNVLQGIEPLIREKRPAILLEILPVYTPENTHRLQSQEGIEELFRKHHYRFFRIVKSNEGQLAYFAPIKGAIGIHSEISNCDYMVLPEELADQLAGRTDVKIHEQQDHA</sequence>
<feature type="domain" description="Methyltransferase FkbM" evidence="1">
    <location>
        <begin position="65"/>
        <end position="235"/>
    </location>
</feature>
<protein>
    <recommendedName>
        <fullName evidence="1">Methyltransferase FkbM domain-containing protein</fullName>
    </recommendedName>
</protein>
<proteinExistence type="predicted"/>
<organism evidence="2 3">
    <name type="scientific">Puia dinghuensis</name>
    <dbReference type="NCBI Taxonomy" id="1792502"/>
    <lineage>
        <taxon>Bacteria</taxon>
        <taxon>Pseudomonadati</taxon>
        <taxon>Bacteroidota</taxon>
        <taxon>Chitinophagia</taxon>
        <taxon>Chitinophagales</taxon>
        <taxon>Chitinophagaceae</taxon>
        <taxon>Puia</taxon>
    </lineage>
</organism>
<reference evidence="2" key="1">
    <citation type="journal article" date="2014" name="Int. J. Syst. Evol. Microbiol.">
        <title>Complete genome sequence of Corynebacterium casei LMG S-19264T (=DSM 44701T), isolated from a smear-ripened cheese.</title>
        <authorList>
            <consortium name="US DOE Joint Genome Institute (JGI-PGF)"/>
            <person name="Walter F."/>
            <person name="Albersmeier A."/>
            <person name="Kalinowski J."/>
            <person name="Ruckert C."/>
        </authorList>
    </citation>
    <scope>NUCLEOTIDE SEQUENCE</scope>
    <source>
        <strain evidence="2">CGMCC 1.15448</strain>
    </source>
</reference>
<accession>A0A8J2UFK0</accession>